<dbReference type="OrthoDB" id="58819at2"/>
<dbReference type="Proteomes" id="UP000273786">
    <property type="component" value="Unassembled WGS sequence"/>
</dbReference>
<feature type="domain" description="Transposase IS4-like" evidence="2">
    <location>
        <begin position="6"/>
        <end position="59"/>
    </location>
</feature>
<name>A0A3P3F201_9HYPH</name>
<evidence type="ECO:0000256" key="1">
    <source>
        <dbReference type="SAM" id="MobiDB-lite"/>
    </source>
</evidence>
<dbReference type="RefSeq" id="WP_125005757.1">
    <property type="nucleotide sequence ID" value="NZ_RQXT01000058.1"/>
</dbReference>
<organism evidence="3 4">
    <name type="scientific">Mesorhizobium tamadayense</name>
    <dbReference type="NCBI Taxonomy" id="425306"/>
    <lineage>
        <taxon>Bacteria</taxon>
        <taxon>Pseudomonadati</taxon>
        <taxon>Pseudomonadota</taxon>
        <taxon>Alphaproteobacteria</taxon>
        <taxon>Hyphomicrobiales</taxon>
        <taxon>Phyllobacteriaceae</taxon>
        <taxon>Mesorhizobium</taxon>
    </lineage>
</organism>
<dbReference type="AlphaFoldDB" id="A0A3P3F201"/>
<evidence type="ECO:0000313" key="4">
    <source>
        <dbReference type="Proteomes" id="UP000273786"/>
    </source>
</evidence>
<dbReference type="GO" id="GO:0006313">
    <property type="term" value="P:DNA transposition"/>
    <property type="evidence" value="ECO:0007669"/>
    <property type="project" value="InterPro"/>
</dbReference>
<comment type="caution">
    <text evidence="3">The sequence shown here is derived from an EMBL/GenBank/DDBJ whole genome shotgun (WGS) entry which is preliminary data.</text>
</comment>
<reference evidence="3 4" key="1">
    <citation type="submission" date="2018-11" db="EMBL/GenBank/DDBJ databases">
        <title>the genome of Mesorhizobium tamadayense DSM 28320.</title>
        <authorList>
            <person name="Gao J."/>
        </authorList>
    </citation>
    <scope>NUCLEOTIDE SEQUENCE [LARGE SCALE GENOMIC DNA]</scope>
    <source>
        <strain evidence="3 4">DSM 28320</strain>
    </source>
</reference>
<protein>
    <recommendedName>
        <fullName evidence="2">Transposase IS4-like domain-containing protein</fullName>
    </recommendedName>
</protein>
<dbReference type="InterPro" id="IPR012337">
    <property type="entry name" value="RNaseH-like_sf"/>
</dbReference>
<dbReference type="GO" id="GO:0003677">
    <property type="term" value="F:DNA binding"/>
    <property type="evidence" value="ECO:0007669"/>
    <property type="project" value="InterPro"/>
</dbReference>
<gene>
    <name evidence="3" type="ORF">EH240_31130</name>
</gene>
<sequence>MATNRADPKQALGDYRKRWGIECLFGDAKTRGLNLEDTHITNPEKLASLIVVVMLAITWAYRCAPSTMGMKAIPAKAMAAAKNPGSASVSTRSETGYSTAPKQQPMLGSKKHPEDQ</sequence>
<dbReference type="GO" id="GO:0004803">
    <property type="term" value="F:transposase activity"/>
    <property type="evidence" value="ECO:0007669"/>
    <property type="project" value="InterPro"/>
</dbReference>
<dbReference type="InterPro" id="IPR002559">
    <property type="entry name" value="Transposase_11"/>
</dbReference>
<dbReference type="Pfam" id="PF01609">
    <property type="entry name" value="DDE_Tnp_1"/>
    <property type="match status" value="1"/>
</dbReference>
<evidence type="ECO:0000313" key="3">
    <source>
        <dbReference type="EMBL" id="RRH92162.1"/>
    </source>
</evidence>
<feature type="compositionally biased region" description="Polar residues" evidence="1">
    <location>
        <begin position="89"/>
        <end position="102"/>
    </location>
</feature>
<dbReference type="SUPFAM" id="SSF53098">
    <property type="entry name" value="Ribonuclease H-like"/>
    <property type="match status" value="1"/>
</dbReference>
<keyword evidence="4" id="KW-1185">Reference proteome</keyword>
<feature type="region of interest" description="Disordered" evidence="1">
    <location>
        <begin position="80"/>
        <end position="116"/>
    </location>
</feature>
<dbReference type="EMBL" id="RQXT01000058">
    <property type="protein sequence ID" value="RRH92162.1"/>
    <property type="molecule type" value="Genomic_DNA"/>
</dbReference>
<evidence type="ECO:0000259" key="2">
    <source>
        <dbReference type="Pfam" id="PF01609"/>
    </source>
</evidence>
<accession>A0A3P3F201</accession>
<proteinExistence type="predicted"/>